<comment type="caution">
    <text evidence="2">The sequence shown here is derived from an EMBL/GenBank/DDBJ whole genome shotgun (WGS) entry which is preliminary data.</text>
</comment>
<feature type="region of interest" description="Disordered" evidence="1">
    <location>
        <begin position="1"/>
        <end position="27"/>
    </location>
</feature>
<dbReference type="EMBL" id="JAVRQU010000008">
    <property type="protein sequence ID" value="KAK5700009.1"/>
    <property type="molecule type" value="Genomic_DNA"/>
</dbReference>
<evidence type="ECO:0000313" key="3">
    <source>
        <dbReference type="Proteomes" id="UP001310594"/>
    </source>
</evidence>
<dbReference type="Proteomes" id="UP001310594">
    <property type="component" value="Unassembled WGS sequence"/>
</dbReference>
<organism evidence="2 3">
    <name type="scientific">Elasticomyces elasticus</name>
    <dbReference type="NCBI Taxonomy" id="574655"/>
    <lineage>
        <taxon>Eukaryota</taxon>
        <taxon>Fungi</taxon>
        <taxon>Dikarya</taxon>
        <taxon>Ascomycota</taxon>
        <taxon>Pezizomycotina</taxon>
        <taxon>Dothideomycetes</taxon>
        <taxon>Dothideomycetidae</taxon>
        <taxon>Mycosphaerellales</taxon>
        <taxon>Teratosphaeriaceae</taxon>
        <taxon>Elasticomyces</taxon>
    </lineage>
</organism>
<evidence type="ECO:0000256" key="1">
    <source>
        <dbReference type="SAM" id="MobiDB-lite"/>
    </source>
</evidence>
<gene>
    <name evidence="2" type="ORF">LTR97_006143</name>
</gene>
<name>A0AAN7WJ82_9PEZI</name>
<evidence type="ECO:0000313" key="2">
    <source>
        <dbReference type="EMBL" id="KAK5700009.1"/>
    </source>
</evidence>
<protein>
    <submittedName>
        <fullName evidence="2">Uncharacterized protein</fullName>
    </submittedName>
</protein>
<dbReference type="AlphaFoldDB" id="A0AAN7WJ82"/>
<reference evidence="2" key="1">
    <citation type="submission" date="2023-08" db="EMBL/GenBank/DDBJ databases">
        <title>Black Yeasts Isolated from many extreme environments.</title>
        <authorList>
            <person name="Coleine C."/>
            <person name="Stajich J.E."/>
            <person name="Selbmann L."/>
        </authorList>
    </citation>
    <scope>NUCLEOTIDE SEQUENCE</scope>
    <source>
        <strain evidence="2">CCFEE 5810</strain>
    </source>
</reference>
<accession>A0AAN7WJ82</accession>
<feature type="compositionally biased region" description="Basic residues" evidence="1">
    <location>
        <begin position="1"/>
        <end position="22"/>
    </location>
</feature>
<proteinExistence type="predicted"/>
<sequence length="519" mass="58802">MARRRRKHLLTNPKQHKVRKAKPAPYAGPDMLSPLPTELHDHILEFLVPDGDERYVNKQDIQAVHLSCHAMGAAAKPWLFRHIGVTIRLDGGLPVQNAQWEPPRLLRLLEATPWIGELVKSLQLRVEPFPTKEWTDAEFDDFVSRLNLLPDMPPINQIRQGPGLHPSFRQMWVKRRYLTHVYEWLSLWYPMVKGAQQHVTAVFKVLPALRHAEAGQWRKLSSQEKEKQWLFRDSEPHELLLLSYAGAATALLSALPSQVDSYGFRYYPHVTVSTRQHLYQDRGHLPFGIDDRPVLNAMQITHPGQDAGFMHFTTSMDLRVSQMRSFDLDFGNLQHDWIGFQHWAIKVSKGDWRRTLQSMHSLSKLGLSSCDGHVYNLHIPRDSPQGKVTSGHLSGDRAGRHLDALLYGLVMPSVTRLHLNSWAITVSTLLSVLPVAFPNLRSLLLEAVVIIGGSAKAWNDALIVLPEPTSSARSISIDILAPKYCVMEAGKGWWEVIALNSADASALRHIVKGYQHPKT</sequence>